<dbReference type="AlphaFoldDB" id="A0A402AY87"/>
<evidence type="ECO:0000259" key="1">
    <source>
        <dbReference type="SMART" id="SM00944"/>
    </source>
</evidence>
<dbReference type="Pfam" id="PF09286">
    <property type="entry name" value="Pro-kuma_activ"/>
    <property type="match status" value="1"/>
</dbReference>
<reference evidence="3" key="1">
    <citation type="submission" date="2018-12" db="EMBL/GenBank/DDBJ databases">
        <title>Tengunoibacter tsumagoiensis gen. nov., sp. nov., Dictyobacter kobayashii sp. nov., D. alpinus sp. nov., and D. joshuensis sp. nov. and description of Dictyobacteraceae fam. nov. within the order Ktedonobacterales isolated from Tengu-no-mugimeshi.</title>
        <authorList>
            <person name="Wang C.M."/>
            <person name="Zheng Y."/>
            <person name="Sakai Y."/>
            <person name="Toyoda A."/>
            <person name="Minakuchi Y."/>
            <person name="Abe K."/>
            <person name="Yokota A."/>
            <person name="Yabe S."/>
        </authorList>
    </citation>
    <scope>NUCLEOTIDE SEQUENCE [LARGE SCALE GENOMIC DNA]</scope>
    <source>
        <strain evidence="3">Uno11</strain>
    </source>
</reference>
<organism evidence="2 3">
    <name type="scientific">Dictyobacter kobayashii</name>
    <dbReference type="NCBI Taxonomy" id="2014872"/>
    <lineage>
        <taxon>Bacteria</taxon>
        <taxon>Bacillati</taxon>
        <taxon>Chloroflexota</taxon>
        <taxon>Ktedonobacteria</taxon>
        <taxon>Ktedonobacterales</taxon>
        <taxon>Dictyobacteraceae</taxon>
        <taxon>Dictyobacter</taxon>
    </lineage>
</organism>
<dbReference type="SMART" id="SM00944">
    <property type="entry name" value="Pro-kuma_activ"/>
    <property type="match status" value="1"/>
</dbReference>
<dbReference type="SUPFAM" id="SSF54897">
    <property type="entry name" value="Protease propeptides/inhibitors"/>
    <property type="match status" value="1"/>
</dbReference>
<dbReference type="InterPro" id="IPR036852">
    <property type="entry name" value="Peptidase_S8/S53_dom_sf"/>
</dbReference>
<keyword evidence="3" id="KW-1185">Reference proteome</keyword>
<dbReference type="EMBL" id="BIFS01000002">
    <property type="protein sequence ID" value="GCE24045.1"/>
    <property type="molecule type" value="Genomic_DNA"/>
</dbReference>
<dbReference type="PANTHER" id="PTHR14218:SF15">
    <property type="entry name" value="TRIPEPTIDYL-PEPTIDASE 1"/>
    <property type="match status" value="1"/>
</dbReference>
<evidence type="ECO:0000313" key="3">
    <source>
        <dbReference type="Proteomes" id="UP000287188"/>
    </source>
</evidence>
<dbReference type="GO" id="GO:0004252">
    <property type="term" value="F:serine-type endopeptidase activity"/>
    <property type="evidence" value="ECO:0007669"/>
    <property type="project" value="InterPro"/>
</dbReference>
<comment type="caution">
    <text evidence="2">The sequence shown here is derived from an EMBL/GenBank/DDBJ whole genome shotgun (WGS) entry which is preliminary data.</text>
</comment>
<sequence>MTPIHPTAKSNILKLSIGLDLRNRNTLTALLAAQENPGSPYYHHYLTPSQFVSQFGPTQATVNLVVQYLNSQNLTVTSVTPNHLFVNATGTVGATEKAFNVVLNDYNFHNRVIYAPANNPSVPDTLSDVIQSIGGLNNIQLLPLTGMHHTARPLTGTSKRHPIGVLTGPGGGYTPTELRTAYSVDSLISAGSNGTGQSIGVFELDGYQSSDIDQYRSYYNLGTGNYSNILVDGPPPILEVAQLRSS</sequence>
<dbReference type="GO" id="GO:0006508">
    <property type="term" value="P:proteolysis"/>
    <property type="evidence" value="ECO:0007669"/>
    <property type="project" value="InterPro"/>
</dbReference>
<evidence type="ECO:0000313" key="2">
    <source>
        <dbReference type="EMBL" id="GCE24045.1"/>
    </source>
</evidence>
<proteinExistence type="predicted"/>
<name>A0A402AY87_9CHLR</name>
<gene>
    <name evidence="2" type="ORF">KDK_78450</name>
</gene>
<dbReference type="InterPro" id="IPR015366">
    <property type="entry name" value="S53_propep"/>
</dbReference>
<dbReference type="PANTHER" id="PTHR14218">
    <property type="entry name" value="PROTEASE S8 TRIPEPTIDYL PEPTIDASE I CLN2"/>
    <property type="match status" value="1"/>
</dbReference>
<dbReference type="GO" id="GO:0008240">
    <property type="term" value="F:tripeptidyl-peptidase activity"/>
    <property type="evidence" value="ECO:0007669"/>
    <property type="project" value="TreeGrafter"/>
</dbReference>
<dbReference type="Proteomes" id="UP000287188">
    <property type="component" value="Unassembled WGS sequence"/>
</dbReference>
<feature type="domain" description="Peptidase S53 activation" evidence="1">
    <location>
        <begin position="1"/>
        <end position="139"/>
    </location>
</feature>
<dbReference type="Gene3D" id="3.40.50.200">
    <property type="entry name" value="Peptidase S8/S53 domain"/>
    <property type="match status" value="1"/>
</dbReference>
<protein>
    <recommendedName>
        <fullName evidence="1">Peptidase S53 activation domain-containing protein</fullName>
    </recommendedName>
</protein>
<dbReference type="InterPro" id="IPR050819">
    <property type="entry name" value="Tripeptidyl-peptidase_I"/>
</dbReference>
<accession>A0A402AY87</accession>
<dbReference type="CDD" id="cd11377">
    <property type="entry name" value="Pro-peptidase_S53"/>
    <property type="match status" value="1"/>
</dbReference>